<dbReference type="RefSeq" id="WP_123255550.1">
    <property type="nucleotide sequence ID" value="NZ_RBED01000101.1"/>
</dbReference>
<dbReference type="Gene3D" id="3.40.1680.10">
    <property type="entry name" value="yp_829618.1 domain like"/>
    <property type="match status" value="1"/>
</dbReference>
<name>A0A3N0BXD0_9MICC</name>
<gene>
    <name evidence="2" type="ORF">D7003_11330</name>
</gene>
<dbReference type="InterPro" id="IPR056695">
    <property type="entry name" value="DUF7793"/>
</dbReference>
<sequence length="155" mass="16112">MSTDAVVLAYDDLPGDDLPGGDLPGAGAPAAGRQRPIDVRLNSNGILEIQLPPNREIDGDEARTAGATALTLAGGRRIPVLLVIRGVPSLSGEARQILTGSVTAVASAFAVVGESPVDRVIAHYVLRPKTGMVPARFFTAWSEAAEWLGQCANDD</sequence>
<keyword evidence="3" id="KW-1185">Reference proteome</keyword>
<evidence type="ECO:0000259" key="1">
    <source>
        <dbReference type="Pfam" id="PF25056"/>
    </source>
</evidence>
<organism evidence="2 3">
    <name type="scientific">Arthrobacter oryzae</name>
    <dbReference type="NCBI Taxonomy" id="409290"/>
    <lineage>
        <taxon>Bacteria</taxon>
        <taxon>Bacillati</taxon>
        <taxon>Actinomycetota</taxon>
        <taxon>Actinomycetes</taxon>
        <taxon>Micrococcales</taxon>
        <taxon>Micrococcaceae</taxon>
        <taxon>Arthrobacter</taxon>
    </lineage>
</organism>
<feature type="domain" description="DUF7793" evidence="1">
    <location>
        <begin position="43"/>
        <end position="150"/>
    </location>
</feature>
<accession>A0A3N0BXD0</accession>
<evidence type="ECO:0000313" key="2">
    <source>
        <dbReference type="EMBL" id="RNL54406.1"/>
    </source>
</evidence>
<proteinExistence type="predicted"/>
<evidence type="ECO:0000313" key="3">
    <source>
        <dbReference type="Proteomes" id="UP000273807"/>
    </source>
</evidence>
<protein>
    <recommendedName>
        <fullName evidence="1">DUF7793 domain-containing protein</fullName>
    </recommendedName>
</protein>
<dbReference type="EMBL" id="RBED01000101">
    <property type="protein sequence ID" value="RNL54406.1"/>
    <property type="molecule type" value="Genomic_DNA"/>
</dbReference>
<reference evidence="2 3" key="1">
    <citation type="submission" date="2018-10" db="EMBL/GenBank/DDBJ databases">
        <title>Genome sequencing of Arthrobacter oryzae TNB02.</title>
        <authorList>
            <person name="Cho Y.-J."/>
            <person name="Cho A."/>
            <person name="Kim O.-S."/>
        </authorList>
    </citation>
    <scope>NUCLEOTIDE SEQUENCE [LARGE SCALE GENOMIC DNA]</scope>
    <source>
        <strain evidence="2 3">TNB02</strain>
    </source>
</reference>
<dbReference type="Pfam" id="PF25056">
    <property type="entry name" value="DUF7793"/>
    <property type="match status" value="1"/>
</dbReference>
<dbReference type="Gene3D" id="3.40.970.30">
    <property type="entry name" value="yp_829618.1 like domains"/>
    <property type="match status" value="1"/>
</dbReference>
<dbReference type="OrthoDB" id="5114976at2"/>
<comment type="caution">
    <text evidence="2">The sequence shown here is derived from an EMBL/GenBank/DDBJ whole genome shotgun (WGS) entry which is preliminary data.</text>
</comment>
<dbReference type="AlphaFoldDB" id="A0A3N0BXD0"/>
<dbReference type="Proteomes" id="UP000273807">
    <property type="component" value="Unassembled WGS sequence"/>
</dbReference>